<feature type="domain" description="Chitin-binding type-4" evidence="3">
    <location>
        <begin position="32"/>
        <end position="221"/>
    </location>
</feature>
<dbReference type="PANTHER" id="PTHR21113:SF4">
    <property type="entry name" value="CHITIN-BINDING TYPE-4 DOMAIN-CONTAINING PROTEIN"/>
    <property type="match status" value="1"/>
</dbReference>
<reference evidence="5 6" key="1">
    <citation type="submission" date="2025-04" db="UniProtKB">
        <authorList>
            <consortium name="RefSeq"/>
        </authorList>
    </citation>
    <scope>IDENTIFICATION</scope>
</reference>
<evidence type="ECO:0000256" key="2">
    <source>
        <dbReference type="SAM" id="SignalP"/>
    </source>
</evidence>
<evidence type="ECO:0000313" key="6">
    <source>
        <dbReference type="RefSeq" id="XP_055876630.1"/>
    </source>
</evidence>
<keyword evidence="1" id="KW-0812">Transmembrane</keyword>
<sequence>MCHTDHTKSFNLVTIVVLAAGVWRPHFVVEGHGRLLEPPSRATMWRQGYPTPENYDDNQLFCGGVGVQYGENKGKCGDPWNGPREHEAGGKYANGIIVRSYQVGQVIDVSVELTANHKGYFEFRLCPTDNPFERVTHSCLAKYPLKVLPERDVRYYVQGGEGYYGASQKIHLKVQLPRNVKCRACLLQWKYNAGNSWGVDPDGTGCIGCGNQEQFYGCSDIAIGHSDVVLGKPAVKHPWLFQEETDVEWHFGIVKYNNKTTEEPPPSSSPIFYTSNCCVAVMVFHLMALFLSLPAMF</sequence>
<dbReference type="OMA" id="RTHCACI"/>
<name>A0A9W2ZNU3_BIOGL</name>
<dbReference type="AlphaFoldDB" id="A0A9W2ZNU3"/>
<feature type="signal peptide" evidence="2">
    <location>
        <begin position="1"/>
        <end position="21"/>
    </location>
</feature>
<dbReference type="Proteomes" id="UP001165740">
    <property type="component" value="Chromosome 2"/>
</dbReference>
<keyword evidence="2" id="KW-0732">Signal</keyword>
<dbReference type="InterPro" id="IPR004302">
    <property type="entry name" value="Cellulose/chitin-bd_N"/>
</dbReference>
<evidence type="ECO:0000313" key="4">
    <source>
        <dbReference type="Proteomes" id="UP001165740"/>
    </source>
</evidence>
<accession>A0A9W2ZNU3</accession>
<evidence type="ECO:0000313" key="7">
    <source>
        <dbReference type="RefSeq" id="XP_055876631.1"/>
    </source>
</evidence>
<dbReference type="RefSeq" id="XP_055876630.1">
    <property type="nucleotide sequence ID" value="XM_056020655.1"/>
</dbReference>
<evidence type="ECO:0000256" key="1">
    <source>
        <dbReference type="SAM" id="Phobius"/>
    </source>
</evidence>
<gene>
    <name evidence="5 6 7" type="primary">LOC106078706</name>
</gene>
<dbReference type="RefSeq" id="XP_055876629.1">
    <property type="nucleotide sequence ID" value="XM_056020654.1"/>
</dbReference>
<evidence type="ECO:0000259" key="3">
    <source>
        <dbReference type="Pfam" id="PF03067"/>
    </source>
</evidence>
<protein>
    <submittedName>
        <fullName evidence="5 6">Uncharacterized protein LOC106078706</fullName>
    </submittedName>
</protein>
<dbReference type="PANTHER" id="PTHR21113">
    <property type="entry name" value="AGAP001705-PA"/>
    <property type="match status" value="1"/>
</dbReference>
<dbReference type="GeneID" id="106078706"/>
<keyword evidence="4" id="KW-1185">Reference proteome</keyword>
<feature type="chain" id="PRO_5044702651" evidence="2">
    <location>
        <begin position="22"/>
        <end position="297"/>
    </location>
</feature>
<dbReference type="OrthoDB" id="64893at2759"/>
<dbReference type="RefSeq" id="XP_055876631.1">
    <property type="nucleotide sequence ID" value="XM_056020656.1"/>
</dbReference>
<organism evidence="4 5">
    <name type="scientific">Biomphalaria glabrata</name>
    <name type="common">Bloodfluke planorb</name>
    <name type="synonym">Freshwater snail</name>
    <dbReference type="NCBI Taxonomy" id="6526"/>
    <lineage>
        <taxon>Eukaryota</taxon>
        <taxon>Metazoa</taxon>
        <taxon>Spiralia</taxon>
        <taxon>Lophotrochozoa</taxon>
        <taxon>Mollusca</taxon>
        <taxon>Gastropoda</taxon>
        <taxon>Heterobranchia</taxon>
        <taxon>Euthyneura</taxon>
        <taxon>Panpulmonata</taxon>
        <taxon>Hygrophila</taxon>
        <taxon>Lymnaeoidea</taxon>
        <taxon>Planorbidae</taxon>
        <taxon>Biomphalaria</taxon>
    </lineage>
</organism>
<proteinExistence type="predicted"/>
<feature type="transmembrane region" description="Helical" evidence="1">
    <location>
        <begin position="271"/>
        <end position="293"/>
    </location>
</feature>
<keyword evidence="1" id="KW-0472">Membrane</keyword>
<evidence type="ECO:0000313" key="5">
    <source>
        <dbReference type="RefSeq" id="XP_055876629.1"/>
    </source>
</evidence>
<dbReference type="Pfam" id="PF03067">
    <property type="entry name" value="LPMO_10"/>
    <property type="match status" value="1"/>
</dbReference>
<keyword evidence="1" id="KW-1133">Transmembrane helix</keyword>